<sequence>MSSPGDYFKLIQEDYQKVKRQLSHKPMTVVQAHEYFERHKESIVTNFSVEIRRPLNEIRFWKIFNVKADGEETIVINQSLIYVLCLYITNIERYNETVSQTPSKVTLLLNLKETCPHFFKILYIFPSALVMNKLIGVEDDDDDDEDDDSDDDDDDDDDGDDDDSDDSNDSDDSEEDDEDDKVEPDDGSNVFKDVKLQDKEDFISYNLGEVIQKCKDANVFEDDDYSLNESENIKYKCHKFNEDHLVETMIYINNKICSLLFKKSLQSLLFFYGRLLPPLFVGDYSNLLQTNSRLFGNNFFDPIVRLFQFAMDDSKNDILDSNNILNVPHFGVDNRIVLKKYNQFEDEDKSSSLKKYKYSDDEEGLSLLEYEEVWGPAGNSSNLKILHLKDQAFSQNVDSDGKSLKKFIKNSKIFHSIVSKLIKESSNCQTPNYIIITDYEFSLFINLQNKNTKSQTKSSVSDSEPITPSSSDDDDTISSGQYDLEVLMCKNVFLKYSHFNELNYNQINVIESRLMTSIFLEKLLGKSNHEVKFNPFCEAVKEEFIPGIELGGLKIQSSIDIDFISSFLERDPINSTFTSELYHIAPLELKAVMSTRDSTVDEEIDFLISKSNKREKSMMLKCYIPDFAMKNLIDKNKASEFLQLQRDVSQEIEIRSKIRFHNMNCHSDLEKIKKTYPSYTSIDLEDFLNFGALKKYGKTVGIFLVFKTINKLWSDKDFKNYWKEFENIIGHNKFKNVMEKGKID</sequence>
<feature type="compositionally biased region" description="Acidic residues" evidence="1">
    <location>
        <begin position="138"/>
        <end position="186"/>
    </location>
</feature>
<evidence type="ECO:0000256" key="1">
    <source>
        <dbReference type="SAM" id="MobiDB-lite"/>
    </source>
</evidence>
<dbReference type="Proteomes" id="UP000009328">
    <property type="component" value="Unassembled WGS sequence"/>
</dbReference>
<comment type="caution">
    <text evidence="2">The sequence shown here is derived from an EMBL/GenBank/DDBJ whole genome shotgun (WGS) entry which is preliminary data.</text>
</comment>
<dbReference type="EC" id="3.4.22.-" evidence="2"/>
<organism evidence="2 3">
    <name type="scientific">Wickerhamomyces ciferrii (strain ATCC 14091 / BCRC 22168 / CBS 111 / JCM 3599 / NBRC 0793 / NRRL Y-1031 F-60-10)</name>
    <name type="common">Yeast</name>
    <name type="synonym">Pichia ciferrii</name>
    <dbReference type="NCBI Taxonomy" id="1206466"/>
    <lineage>
        <taxon>Eukaryota</taxon>
        <taxon>Fungi</taxon>
        <taxon>Dikarya</taxon>
        <taxon>Ascomycota</taxon>
        <taxon>Saccharomycotina</taxon>
        <taxon>Saccharomycetes</taxon>
        <taxon>Phaffomycetales</taxon>
        <taxon>Wickerhamomycetaceae</taxon>
        <taxon>Wickerhamomyces</taxon>
    </lineage>
</organism>
<dbReference type="AlphaFoldDB" id="K0KX94"/>
<dbReference type="GO" id="GO:0016787">
    <property type="term" value="F:hydrolase activity"/>
    <property type="evidence" value="ECO:0007669"/>
    <property type="project" value="UniProtKB-KW"/>
</dbReference>
<dbReference type="STRING" id="1206466.K0KX94"/>
<reference evidence="2 3" key="1">
    <citation type="journal article" date="2012" name="Eukaryot. Cell">
        <title>Draft genome sequence of Wickerhamomyces ciferrii NRRL Y-1031 F-60-10.</title>
        <authorList>
            <person name="Schneider J."/>
            <person name="Andrea H."/>
            <person name="Blom J."/>
            <person name="Jaenicke S."/>
            <person name="Ruckert C."/>
            <person name="Schorsch C."/>
            <person name="Szczepanowski R."/>
            <person name="Farwick M."/>
            <person name="Goesmann A."/>
            <person name="Puhler A."/>
            <person name="Schaffer S."/>
            <person name="Tauch A."/>
            <person name="Kohler T."/>
            <person name="Brinkrolf K."/>
        </authorList>
    </citation>
    <scope>NUCLEOTIDE SEQUENCE [LARGE SCALE GENOMIC DNA]</scope>
    <source>
        <strain evidence="3">ATCC 14091 / BCRC 22168 / CBS 111 / JCM 3599 / NBRC 0793 / NRRL Y-1031 F-60-10</strain>
    </source>
</reference>
<gene>
    <name evidence="2" type="ORF">BN7_5692</name>
</gene>
<proteinExistence type="predicted"/>
<keyword evidence="3" id="KW-1185">Reference proteome</keyword>
<evidence type="ECO:0000313" key="2">
    <source>
        <dbReference type="EMBL" id="CCH46104.1"/>
    </source>
</evidence>
<keyword evidence="2" id="KW-0378">Hydrolase</keyword>
<dbReference type="EMBL" id="CAIF01000229">
    <property type="protein sequence ID" value="CCH46104.1"/>
    <property type="molecule type" value="Genomic_DNA"/>
</dbReference>
<feature type="region of interest" description="Disordered" evidence="1">
    <location>
        <begin position="454"/>
        <end position="476"/>
    </location>
</feature>
<accession>K0KX94</accession>
<dbReference type="InParanoid" id="K0KX94"/>
<protein>
    <submittedName>
        <fullName evidence="2">Replicase polyprotein</fullName>
        <ecNumber evidence="2">3.4.22.-</ecNumber>
    </submittedName>
</protein>
<name>K0KX94_WICCF</name>
<feature type="compositionally biased region" description="Low complexity" evidence="1">
    <location>
        <begin position="458"/>
        <end position="470"/>
    </location>
</feature>
<feature type="region of interest" description="Disordered" evidence="1">
    <location>
        <begin position="138"/>
        <end position="190"/>
    </location>
</feature>
<dbReference type="HOGENOM" id="CLU_373480_0_0_1"/>
<evidence type="ECO:0000313" key="3">
    <source>
        <dbReference type="Proteomes" id="UP000009328"/>
    </source>
</evidence>